<organism evidence="1 2">
    <name type="scientific">Entomophthora muscae</name>
    <dbReference type="NCBI Taxonomy" id="34485"/>
    <lineage>
        <taxon>Eukaryota</taxon>
        <taxon>Fungi</taxon>
        <taxon>Fungi incertae sedis</taxon>
        <taxon>Zoopagomycota</taxon>
        <taxon>Entomophthoromycotina</taxon>
        <taxon>Entomophthoromycetes</taxon>
        <taxon>Entomophthorales</taxon>
        <taxon>Entomophthoraceae</taxon>
        <taxon>Entomophthora</taxon>
    </lineage>
</organism>
<dbReference type="Proteomes" id="UP001165960">
    <property type="component" value="Unassembled WGS sequence"/>
</dbReference>
<evidence type="ECO:0000313" key="2">
    <source>
        <dbReference type="Proteomes" id="UP001165960"/>
    </source>
</evidence>
<evidence type="ECO:0000313" key="1">
    <source>
        <dbReference type="EMBL" id="KAJ9072520.1"/>
    </source>
</evidence>
<name>A0ACC2TCX9_9FUNG</name>
<keyword evidence="2" id="KW-1185">Reference proteome</keyword>
<proteinExistence type="predicted"/>
<dbReference type="EMBL" id="QTSX02002998">
    <property type="protein sequence ID" value="KAJ9072520.1"/>
    <property type="molecule type" value="Genomic_DNA"/>
</dbReference>
<sequence length="278" mass="31377">MSTPLCQAVMPKAPPKPSSLIVATPVNDSSAAIKFWASQSVGTFSGKGFRVWLYSFEDYCNAFNLPDSARLREVGSKQCNNSHIWHHNMLFETWEELKTKARKHFIGYEPDPHHILNQVKINQFTSLQPFIVKFQDLVGIPIFENALTPSYAGLIFLENYAIYVERELNKDVKATSKCNPLSSSSKKKETSIAKTIEAKFKDIQSRFEAIYLAHEHPSCGPRPIQGPYVFTGNCYNCGNHGHKSERCTKPCSIFKSTDHTNFSCNQRMCNTTQGPLQS</sequence>
<accession>A0ACC2TCX9</accession>
<reference evidence="1" key="1">
    <citation type="submission" date="2022-04" db="EMBL/GenBank/DDBJ databases">
        <title>Genome of the entomopathogenic fungus Entomophthora muscae.</title>
        <authorList>
            <person name="Elya C."/>
            <person name="Lovett B.R."/>
            <person name="Lee E."/>
            <person name="Macias A.M."/>
            <person name="Hajek A.E."/>
            <person name="De Bivort B.L."/>
            <person name="Kasson M.T."/>
            <person name="De Fine Licht H.H."/>
            <person name="Stajich J.E."/>
        </authorList>
    </citation>
    <scope>NUCLEOTIDE SEQUENCE</scope>
    <source>
        <strain evidence="1">Berkeley</strain>
    </source>
</reference>
<protein>
    <submittedName>
        <fullName evidence="1">Uncharacterized protein</fullName>
    </submittedName>
</protein>
<gene>
    <name evidence="1" type="ORF">DSO57_1026717</name>
</gene>
<comment type="caution">
    <text evidence="1">The sequence shown here is derived from an EMBL/GenBank/DDBJ whole genome shotgun (WGS) entry which is preliminary data.</text>
</comment>